<comment type="caution">
    <text evidence="1">The sequence shown here is derived from an EMBL/GenBank/DDBJ whole genome shotgun (WGS) entry which is preliminary data.</text>
</comment>
<name>A0ABR5KSN9_PSEAV</name>
<keyword evidence="2" id="KW-1185">Reference proteome</keyword>
<dbReference type="EMBL" id="LGLK01000057">
    <property type="protein sequence ID" value="KPC17633.1"/>
    <property type="molecule type" value="Genomic_DNA"/>
</dbReference>
<reference evidence="1 2" key="1">
    <citation type="submission" date="2015-07" db="EMBL/GenBank/DDBJ databases">
        <authorList>
            <person name="O'Brien H.E."/>
            <person name="Thakur S."/>
            <person name="Gong Y."/>
            <person name="Wang P.W."/>
            <person name="Guttman D.S."/>
        </authorList>
    </citation>
    <scope>NUCLEOTIDE SEQUENCE [LARGE SCALE GENOMIC DNA]</scope>
    <source>
        <strain evidence="1 2">107</strain>
    </source>
</reference>
<gene>
    <name evidence="1" type="ORF">AC499_0835</name>
</gene>
<reference evidence="1 2" key="2">
    <citation type="submission" date="2015-10" db="EMBL/GenBank/DDBJ databases">
        <title>Comparative genomics and high-throughput reverse genetic screens identify a new phytobacterial MAMP and an Arabidopsis receptor required for immune elicitation.</title>
        <authorList>
            <person name="Mott G.A."/>
            <person name="Thakur S."/>
            <person name="Wang P.W."/>
            <person name="Desveaux D."/>
            <person name="Guttman D.S."/>
        </authorList>
    </citation>
    <scope>NUCLEOTIDE SEQUENCE [LARGE SCALE GENOMIC DNA]</scope>
    <source>
        <strain evidence="1 2">107</strain>
    </source>
</reference>
<sequence>MSHADSRDKLITLMQPVAAVLDKLSGYGTLKPAQVTCLPSMVSMYKTVSGMSFRSEINDLSQFDSARAEKQARISCQRVLDNKDFDTLPPYFAEAFYEHLALKLGSKHGKSQAESKLAAGYAPDH</sequence>
<evidence type="ECO:0000313" key="1">
    <source>
        <dbReference type="EMBL" id="KPC17633.1"/>
    </source>
</evidence>
<evidence type="ECO:0000313" key="2">
    <source>
        <dbReference type="Proteomes" id="UP000037943"/>
    </source>
</evidence>
<organism evidence="1 2">
    <name type="scientific">Pseudomonas amygdali pv. lachrymans</name>
    <name type="common">Pseudomonas syringae pv. lachrymans</name>
    <dbReference type="NCBI Taxonomy" id="53707"/>
    <lineage>
        <taxon>Bacteria</taxon>
        <taxon>Pseudomonadati</taxon>
        <taxon>Pseudomonadota</taxon>
        <taxon>Gammaproteobacteria</taxon>
        <taxon>Pseudomonadales</taxon>
        <taxon>Pseudomonadaceae</taxon>
        <taxon>Pseudomonas</taxon>
        <taxon>Pseudomonas amygdali</taxon>
    </lineage>
</organism>
<proteinExistence type="predicted"/>
<accession>A0ABR5KSN9</accession>
<protein>
    <submittedName>
        <fullName evidence="1">Uncharacterized protein</fullName>
    </submittedName>
</protein>
<dbReference type="Proteomes" id="UP000037943">
    <property type="component" value="Unassembled WGS sequence"/>
</dbReference>